<evidence type="ECO:0000256" key="1">
    <source>
        <dbReference type="SAM" id="MobiDB-lite"/>
    </source>
</evidence>
<name>A0A2H1HSM9_BRELN</name>
<dbReference type="OrthoDB" id="3254238at2"/>
<accession>A0A2H1HSM9</accession>
<dbReference type="AlphaFoldDB" id="A0A2H1HSM9"/>
<dbReference type="EMBL" id="FXZA01000001">
    <property type="protein sequence ID" value="SMX65911.1"/>
    <property type="molecule type" value="Genomic_DNA"/>
</dbReference>
<evidence type="ECO:0000313" key="2">
    <source>
        <dbReference type="EMBL" id="SMX65911.1"/>
    </source>
</evidence>
<feature type="compositionally biased region" description="Basic and acidic residues" evidence="1">
    <location>
        <begin position="109"/>
        <end position="119"/>
    </location>
</feature>
<evidence type="ECO:0000313" key="3">
    <source>
        <dbReference type="Proteomes" id="UP000234498"/>
    </source>
</evidence>
<feature type="region of interest" description="Disordered" evidence="1">
    <location>
        <begin position="68"/>
        <end position="119"/>
    </location>
</feature>
<gene>
    <name evidence="2" type="ORF">BLIN101_00481</name>
</gene>
<proteinExistence type="predicted"/>
<dbReference type="Proteomes" id="UP000234498">
    <property type="component" value="Unassembled WGS sequence"/>
</dbReference>
<sequence>MSTADRTITIVPADLTPPGGPGLAPAEGGLPVVVMTVRSRASHSKSFGSLIRSYGRGKGLSIAAPCNSMPGQQPVPPSLRRVAPRDHLGPHLGVNRGSFRRRTSSEGLRAARDEGGRRG</sequence>
<organism evidence="2 3">
    <name type="scientific">Brevibacterium linens</name>
    <dbReference type="NCBI Taxonomy" id="1703"/>
    <lineage>
        <taxon>Bacteria</taxon>
        <taxon>Bacillati</taxon>
        <taxon>Actinomycetota</taxon>
        <taxon>Actinomycetes</taxon>
        <taxon>Micrococcales</taxon>
        <taxon>Brevibacteriaceae</taxon>
        <taxon>Brevibacterium</taxon>
    </lineage>
</organism>
<protein>
    <submittedName>
        <fullName evidence="2">Uncharacterized protein</fullName>
    </submittedName>
</protein>
<reference evidence="2 3" key="1">
    <citation type="submission" date="2017-03" db="EMBL/GenBank/DDBJ databases">
        <authorList>
            <person name="Afonso C.L."/>
            <person name="Miller P.J."/>
            <person name="Scott M.A."/>
            <person name="Spackman E."/>
            <person name="Goraichik I."/>
            <person name="Dimitrov K.M."/>
            <person name="Suarez D.L."/>
            <person name="Swayne D.E."/>
        </authorList>
    </citation>
    <scope>NUCLEOTIDE SEQUENCE [LARGE SCALE GENOMIC DNA]</scope>
    <source>
        <strain evidence="2 3">Mu101</strain>
    </source>
</reference>